<dbReference type="AlphaFoldDB" id="A0A8J8GP80"/>
<organism evidence="1 2">
    <name type="scientific">Haloterrigena gelatinilytica</name>
    <dbReference type="NCBI Taxonomy" id="2741724"/>
    <lineage>
        <taxon>Archaea</taxon>
        <taxon>Methanobacteriati</taxon>
        <taxon>Methanobacteriota</taxon>
        <taxon>Stenosarchaea group</taxon>
        <taxon>Halobacteria</taxon>
        <taxon>Halobacteriales</taxon>
        <taxon>Natrialbaceae</taxon>
        <taxon>Haloterrigena</taxon>
    </lineage>
</organism>
<dbReference type="OrthoDB" id="202667at2157"/>
<sequence>MTDFSPTTEYEFRAVVETTADVVTGETIPFSTARERFLENTLLVDGVGLSSESHYEFTVSGAVEPSTDDGASIDDDVIDGGSVTGSVAGWRDAFRFSGDLESLTVDGRARVFVGDERVDPADYGGELSTVLTVVGNGTTSRYSCTADSSITAIDGGDVTVAGDSASGTINRGVHRFRLTGDLLEFTFRDGGTQVYLDSRRLDPGDYNGAPARPPHALVFDGTDATGPSQYTVTTSGEVTPSTYRGATIEAHDTITDTTIRGEVDAGDVDAYWFDGEITDFRLAGEAAVDVEYDVR</sequence>
<accession>A0A8J8GP80</accession>
<evidence type="ECO:0000313" key="2">
    <source>
        <dbReference type="Proteomes" id="UP000728647"/>
    </source>
</evidence>
<name>A0A8J8GP80_9EURY</name>
<dbReference type="RefSeq" id="WP_174703392.1">
    <property type="nucleotide sequence ID" value="NZ_JABURA010000003.1"/>
</dbReference>
<reference evidence="1" key="1">
    <citation type="submission" date="2020-06" db="EMBL/GenBank/DDBJ databases">
        <title>Haloterrigena sp. nov., an extremely halophilic archaeon isolated from a saline sediment.</title>
        <authorList>
            <person name="Liu B.-B."/>
        </authorList>
    </citation>
    <scope>NUCLEOTIDE SEQUENCE</scope>
    <source>
        <strain evidence="1">SYSU A121-1</strain>
    </source>
</reference>
<dbReference type="Proteomes" id="UP000728647">
    <property type="component" value="Unassembled WGS sequence"/>
</dbReference>
<comment type="caution">
    <text evidence="1">The sequence shown here is derived from an EMBL/GenBank/DDBJ whole genome shotgun (WGS) entry which is preliminary data.</text>
</comment>
<proteinExistence type="predicted"/>
<evidence type="ECO:0000313" key="1">
    <source>
        <dbReference type="EMBL" id="NUB93739.1"/>
    </source>
</evidence>
<gene>
    <name evidence="1" type="ORF">HT576_22435</name>
</gene>
<protein>
    <submittedName>
        <fullName evidence="1">Uncharacterized protein</fullName>
    </submittedName>
</protein>
<dbReference type="EMBL" id="JABURA010000003">
    <property type="protein sequence ID" value="NUB93739.1"/>
    <property type="molecule type" value="Genomic_DNA"/>
</dbReference>